<dbReference type="PROSITE" id="PS51664">
    <property type="entry name" value="YCAO"/>
    <property type="match status" value="1"/>
</dbReference>
<evidence type="ECO:0000313" key="3">
    <source>
        <dbReference type="Proteomes" id="UP000597444"/>
    </source>
</evidence>
<evidence type="ECO:0000259" key="1">
    <source>
        <dbReference type="PROSITE" id="PS51664"/>
    </source>
</evidence>
<dbReference type="Pfam" id="PF02624">
    <property type="entry name" value="YcaO"/>
    <property type="match status" value="1"/>
</dbReference>
<evidence type="ECO:0000313" key="2">
    <source>
        <dbReference type="EMBL" id="GHO99698.1"/>
    </source>
</evidence>
<sequence>MNTNKEIFIGLIGQGCLAQRLQRQLAPLYQIIPMSQEAPSEQFAACTLIVYVSDYWASEALRAVNRCCLQAGIPLLPVYTRFGEGILGPWVTPGEKGCISCTQLRVLGATEEEDERELIQQYLSEEYTFAPQQSWLTSFSLEVLMQLACSEIGMYLHTPEQARARYALLSLSLETLAVRRHHFLAVSHCPDCAEQTDDKPEMAEITLQSCPKPEPFIYRIQHSPLTVAELCAEYVDARAGLIQSLDWNAIGLLPKASAHLRTVLPDGEHTTNSSGCSLRPVHSGSIAILEAIERYAGLRPRSKRTVVHGSYHQLGSQALDPTTLGLHSAQQYALSGYRFVPYHHDLVCNWVWGYSFQRQCPILVPERSAYYALPVCETSENPPFAYETSNGCALGRNLEEAIFHGILEVVERDAFLLTWYAQLRLPCLDPRSVADPAIRLLIEHIEHRTGYTIRVFNATLDHAFPCLWVIGIDEKCRDGLPKVRCAAGSHLHPELALQRALRELSMFLSRPPAQYQQKRQQALEMLADPDLVKILPDHPLLYCLPEAFDRLSFLDATQSPQTFQEAFSAFYCDQPMHLDLRDDLFMLLNYYLKRNIDCIVVDQTAPEYATWQLRSVKILMPGMLQMTFGHRYRRITGIERLHRLPVALGYRDHLLTEAEINPYPHPFS</sequence>
<reference evidence="2" key="1">
    <citation type="submission" date="2020-10" db="EMBL/GenBank/DDBJ databases">
        <title>Taxonomic study of unclassified bacteria belonging to the class Ktedonobacteria.</title>
        <authorList>
            <person name="Yabe S."/>
            <person name="Wang C.M."/>
            <person name="Zheng Y."/>
            <person name="Sakai Y."/>
            <person name="Cavaletti L."/>
            <person name="Monciardini P."/>
            <person name="Donadio S."/>
        </authorList>
    </citation>
    <scope>NUCLEOTIDE SEQUENCE</scope>
    <source>
        <strain evidence="2">ID150040</strain>
    </source>
</reference>
<organism evidence="2 3">
    <name type="scientific">Reticulibacter mediterranei</name>
    <dbReference type="NCBI Taxonomy" id="2778369"/>
    <lineage>
        <taxon>Bacteria</taxon>
        <taxon>Bacillati</taxon>
        <taxon>Chloroflexota</taxon>
        <taxon>Ktedonobacteria</taxon>
        <taxon>Ktedonobacterales</taxon>
        <taxon>Reticulibacteraceae</taxon>
        <taxon>Reticulibacter</taxon>
    </lineage>
</organism>
<dbReference type="InterPro" id="IPR027624">
    <property type="entry name" value="TOMM_cyclo_SagD"/>
</dbReference>
<dbReference type="NCBIfam" id="TIGR03604">
    <property type="entry name" value="TOMM_cyclo_SagD"/>
    <property type="match status" value="1"/>
</dbReference>
<dbReference type="EMBL" id="BNJK01000002">
    <property type="protein sequence ID" value="GHO99698.1"/>
    <property type="molecule type" value="Genomic_DNA"/>
</dbReference>
<proteinExistence type="predicted"/>
<dbReference type="NCBIfam" id="TIGR03882">
    <property type="entry name" value="cyclo_dehyd_2"/>
    <property type="match status" value="1"/>
</dbReference>
<dbReference type="PANTHER" id="PTHR37809:SF1">
    <property type="entry name" value="RIBOSOMAL PROTEIN S12 METHYLTHIOTRANSFERASE ACCESSORY FACTOR YCAO"/>
    <property type="match status" value="1"/>
</dbReference>
<dbReference type="Proteomes" id="UP000597444">
    <property type="component" value="Unassembled WGS sequence"/>
</dbReference>
<dbReference type="Gene3D" id="3.30.1330.230">
    <property type="match status" value="1"/>
</dbReference>
<dbReference type="PANTHER" id="PTHR37809">
    <property type="entry name" value="RIBOSOMAL PROTEIN S12 METHYLTHIOTRANSFERASE ACCESSORY FACTOR YCAO"/>
    <property type="match status" value="1"/>
</dbReference>
<accession>A0A8J3N8H4</accession>
<dbReference type="AlphaFoldDB" id="A0A8J3N8H4"/>
<dbReference type="Gene3D" id="3.40.50.720">
    <property type="entry name" value="NAD(P)-binding Rossmann-like Domain"/>
    <property type="match status" value="1"/>
</dbReference>
<dbReference type="InterPro" id="IPR003776">
    <property type="entry name" value="YcaO-like_dom"/>
</dbReference>
<feature type="domain" description="YcaO" evidence="1">
    <location>
        <begin position="275"/>
        <end position="668"/>
    </location>
</feature>
<dbReference type="Gene3D" id="3.30.160.660">
    <property type="match status" value="1"/>
</dbReference>
<protein>
    <submittedName>
        <fullName evidence="2">SagD family biosynthesis docking scaffold protein</fullName>
    </submittedName>
</protein>
<dbReference type="RefSeq" id="WP_220210327.1">
    <property type="nucleotide sequence ID" value="NZ_BNJK01000002.1"/>
</dbReference>
<name>A0A8J3N8H4_9CHLR</name>
<dbReference type="InterPro" id="IPR022291">
    <property type="entry name" value="Bacteriocin_synth_cyclodeHase"/>
</dbReference>
<gene>
    <name evidence="2" type="ORF">KSF_097460</name>
</gene>
<comment type="caution">
    <text evidence="2">The sequence shown here is derived from an EMBL/GenBank/DDBJ whole genome shotgun (WGS) entry which is preliminary data.</text>
</comment>
<dbReference type="Gene3D" id="3.30.40.250">
    <property type="match status" value="1"/>
</dbReference>
<keyword evidence="3" id="KW-1185">Reference proteome</keyword>